<evidence type="ECO:0000313" key="1">
    <source>
        <dbReference type="EMBL" id="MBK1696229.1"/>
    </source>
</evidence>
<gene>
    <name evidence="1" type="ORF">CKO21_03105</name>
</gene>
<dbReference type="EMBL" id="NRRE01000012">
    <property type="protein sequence ID" value="MBK1696229.1"/>
    <property type="molecule type" value="Genomic_DNA"/>
</dbReference>
<name>A0A934QG46_9PROT</name>
<accession>A0A934QG46</accession>
<dbReference type="AlphaFoldDB" id="A0A934QG46"/>
<sequence>MTDLYVTIRPLLELHGLASRTKEDRIHLTAKMSGIEKDAANDWLHVALNELRRFKQRNGDHIGRAAFIGSANGVDAIAALRLFQIESMVITDILPDILAPIEQNIRHNTTAQEMPEAIDFVAGRDCEPVPDGCDLIYANLPLIMTSPDDLGTDLATTTLTDASAYERLAEGEDDPLVKWSLLSQLGFLFSAKRKLKPTGSVITLIGGRIPDDAIAACFRRAGMTFERGTVAMMRQSDEEYVEHYARYEATFTHDAFLFYDEAKAARILQDHSYAYPAIVDMSAEWVRDTLAPAALTAAEAWDHVRAGKHVAHLSYGFRATPGT</sequence>
<reference evidence="1" key="2">
    <citation type="journal article" date="2020" name="Microorganisms">
        <title>Osmotic Adaptation and Compatible Solute Biosynthesis of Phototrophic Bacteria as Revealed from Genome Analyses.</title>
        <authorList>
            <person name="Imhoff J.F."/>
            <person name="Rahn T."/>
            <person name="Kunzel S."/>
            <person name="Keller A."/>
            <person name="Neulinger S.C."/>
        </authorList>
    </citation>
    <scope>NUCLEOTIDE SEQUENCE</scope>
    <source>
        <strain evidence="1">DSM 9154</strain>
    </source>
</reference>
<reference evidence="1" key="1">
    <citation type="submission" date="2017-08" db="EMBL/GenBank/DDBJ databases">
        <authorList>
            <person name="Imhoff J.F."/>
            <person name="Rahn T."/>
            <person name="Kuenzel S."/>
            <person name="Neulinger S.C."/>
        </authorList>
    </citation>
    <scope>NUCLEOTIDE SEQUENCE</scope>
    <source>
        <strain evidence="1">DSM 9154</strain>
    </source>
</reference>
<dbReference type="InterPro" id="IPR029063">
    <property type="entry name" value="SAM-dependent_MTases_sf"/>
</dbReference>
<dbReference type="SUPFAM" id="SSF53335">
    <property type="entry name" value="S-adenosyl-L-methionine-dependent methyltransferases"/>
    <property type="match status" value="1"/>
</dbReference>
<protein>
    <submittedName>
        <fullName evidence="1">Uncharacterized protein</fullName>
    </submittedName>
</protein>
<evidence type="ECO:0000313" key="2">
    <source>
        <dbReference type="Proteomes" id="UP000778970"/>
    </source>
</evidence>
<organism evidence="1 2">
    <name type="scientific">Rhodovibrio salinarum</name>
    <dbReference type="NCBI Taxonomy" id="1087"/>
    <lineage>
        <taxon>Bacteria</taxon>
        <taxon>Pseudomonadati</taxon>
        <taxon>Pseudomonadota</taxon>
        <taxon>Alphaproteobacteria</taxon>
        <taxon>Rhodospirillales</taxon>
        <taxon>Rhodovibrionaceae</taxon>
        <taxon>Rhodovibrio</taxon>
    </lineage>
</organism>
<comment type="caution">
    <text evidence="1">The sequence shown here is derived from an EMBL/GenBank/DDBJ whole genome shotgun (WGS) entry which is preliminary data.</text>
</comment>
<keyword evidence="2" id="KW-1185">Reference proteome</keyword>
<dbReference type="Proteomes" id="UP000778970">
    <property type="component" value="Unassembled WGS sequence"/>
</dbReference>
<proteinExistence type="predicted"/>
<dbReference type="Gene3D" id="3.40.50.150">
    <property type="entry name" value="Vaccinia Virus protein VP39"/>
    <property type="match status" value="1"/>
</dbReference>